<proteinExistence type="predicted"/>
<evidence type="ECO:0000256" key="2">
    <source>
        <dbReference type="ARBA" id="ARBA00004948"/>
    </source>
</evidence>
<dbReference type="InterPro" id="IPR022998">
    <property type="entry name" value="ThiamineP_synth_TenI"/>
</dbReference>
<evidence type="ECO:0000256" key="3">
    <source>
        <dbReference type="ARBA" id="ARBA00022977"/>
    </source>
</evidence>
<dbReference type="InterPro" id="IPR036206">
    <property type="entry name" value="ThiamineP_synth_sf"/>
</dbReference>
<accession>A0AAV9ITW4</accession>
<dbReference type="GO" id="GO:0009228">
    <property type="term" value="P:thiamine biosynthetic process"/>
    <property type="evidence" value="ECO:0007669"/>
    <property type="project" value="UniProtKB-KW"/>
</dbReference>
<dbReference type="CDD" id="cd00564">
    <property type="entry name" value="TMP_TenI"/>
    <property type="match status" value="1"/>
</dbReference>
<name>A0AAV9ITW4_CYACA</name>
<comment type="caution">
    <text evidence="5">The sequence shown here is derived from an EMBL/GenBank/DDBJ whole genome shotgun (WGS) entry which is preliminary data.</text>
</comment>
<dbReference type="AlphaFoldDB" id="A0AAV9ITW4"/>
<dbReference type="InterPro" id="IPR013785">
    <property type="entry name" value="Aldolase_TIM"/>
</dbReference>
<dbReference type="Pfam" id="PF02581">
    <property type="entry name" value="TMP-TENI"/>
    <property type="match status" value="1"/>
</dbReference>
<dbReference type="SUPFAM" id="SSF51391">
    <property type="entry name" value="Thiamin phosphate synthase"/>
    <property type="match status" value="1"/>
</dbReference>
<reference evidence="5 6" key="1">
    <citation type="submission" date="2022-07" db="EMBL/GenBank/DDBJ databases">
        <title>Genome-wide signatures of adaptation to extreme environments.</title>
        <authorList>
            <person name="Cho C.H."/>
            <person name="Yoon H.S."/>
        </authorList>
    </citation>
    <scope>NUCLEOTIDE SEQUENCE [LARGE SCALE GENOMIC DNA]</scope>
    <source>
        <strain evidence="5 6">DBV 063 E5</strain>
    </source>
</reference>
<evidence type="ECO:0000259" key="4">
    <source>
        <dbReference type="Pfam" id="PF02581"/>
    </source>
</evidence>
<gene>
    <name evidence="5" type="ORF">CDCA_CDCA06G1748</name>
</gene>
<dbReference type="PANTHER" id="PTHR20857:SF23">
    <property type="entry name" value="THIAMINE BIOSYNTHETIC BIFUNCTIONAL ENZYME"/>
    <property type="match status" value="1"/>
</dbReference>
<evidence type="ECO:0000313" key="6">
    <source>
        <dbReference type="Proteomes" id="UP001301350"/>
    </source>
</evidence>
<evidence type="ECO:0000313" key="5">
    <source>
        <dbReference type="EMBL" id="KAK4535723.1"/>
    </source>
</evidence>
<keyword evidence="3" id="KW-0784">Thiamine biosynthesis</keyword>
<dbReference type="EMBL" id="JANCYW010000006">
    <property type="protein sequence ID" value="KAK4535723.1"/>
    <property type="molecule type" value="Genomic_DNA"/>
</dbReference>
<dbReference type="Gene3D" id="3.20.20.70">
    <property type="entry name" value="Aldolase class I"/>
    <property type="match status" value="1"/>
</dbReference>
<sequence length="230" mass="24298">MGWVTGLCLSVKVPQIIQVTSDGYCARRLGNAGDATDSAGRLVPDGIILRDRLASTRLRVQVAQQLGWQRVIVHSDWEAALAGAAAAERFGALHLPWVLFRAAAGDIGRQRCRAEQLRVLGTSVHTVEEALQAAESALNVSYLLVGTMFATPSHPEKAGAASVEGPALMQRVSHALRGSGILLYGIGGITTDNMDVVLQAGADGVAGIRHVDALLAAAQHRRRTTRGAEP</sequence>
<dbReference type="GO" id="GO:0009507">
    <property type="term" value="C:chloroplast"/>
    <property type="evidence" value="ECO:0007669"/>
    <property type="project" value="UniProtKB-SubCell"/>
</dbReference>
<keyword evidence="6" id="KW-1185">Reference proteome</keyword>
<evidence type="ECO:0000256" key="1">
    <source>
        <dbReference type="ARBA" id="ARBA00004229"/>
    </source>
</evidence>
<comment type="pathway">
    <text evidence="2">Cofactor biosynthesis; thiamine diphosphate biosynthesis.</text>
</comment>
<organism evidence="5 6">
    <name type="scientific">Cyanidium caldarium</name>
    <name type="common">Red alga</name>
    <dbReference type="NCBI Taxonomy" id="2771"/>
    <lineage>
        <taxon>Eukaryota</taxon>
        <taxon>Rhodophyta</taxon>
        <taxon>Bangiophyceae</taxon>
        <taxon>Cyanidiales</taxon>
        <taxon>Cyanidiaceae</taxon>
        <taxon>Cyanidium</taxon>
    </lineage>
</organism>
<dbReference type="GO" id="GO:0004789">
    <property type="term" value="F:thiamine-phosphate diphosphorylase activity"/>
    <property type="evidence" value="ECO:0007669"/>
    <property type="project" value="TreeGrafter"/>
</dbReference>
<comment type="subcellular location">
    <subcellularLocation>
        <location evidence="1">Plastid</location>
        <location evidence="1">Chloroplast</location>
    </subcellularLocation>
</comment>
<feature type="domain" description="Thiamine phosphate synthase/TenI" evidence="4">
    <location>
        <begin position="93"/>
        <end position="210"/>
    </location>
</feature>
<dbReference type="Proteomes" id="UP001301350">
    <property type="component" value="Unassembled WGS sequence"/>
</dbReference>
<protein>
    <recommendedName>
        <fullName evidence="4">Thiamine phosphate synthase/TenI domain-containing protein</fullName>
    </recommendedName>
</protein>
<dbReference type="PANTHER" id="PTHR20857">
    <property type="entry name" value="THIAMINE-PHOSPHATE PYROPHOSPHORYLASE"/>
    <property type="match status" value="1"/>
</dbReference>